<organism evidence="3 4">
    <name type="scientific">Halopenitus persicus</name>
    <dbReference type="NCBI Taxonomy" id="1048396"/>
    <lineage>
        <taxon>Archaea</taxon>
        <taxon>Methanobacteriati</taxon>
        <taxon>Methanobacteriota</taxon>
        <taxon>Stenosarchaea group</taxon>
        <taxon>Halobacteria</taxon>
        <taxon>Halobacteriales</taxon>
        <taxon>Haloferacaceae</taxon>
        <taxon>Halopenitus</taxon>
    </lineage>
</organism>
<dbReference type="CDD" id="cd00158">
    <property type="entry name" value="RHOD"/>
    <property type="match status" value="1"/>
</dbReference>
<dbReference type="Gene3D" id="3.40.250.10">
    <property type="entry name" value="Rhodanese-like domain"/>
    <property type="match status" value="1"/>
</dbReference>
<dbReference type="RefSeq" id="WP_092733236.1">
    <property type="nucleotide sequence ID" value="NZ_FNPC01000006.1"/>
</dbReference>
<dbReference type="EMBL" id="FNPC01000006">
    <property type="protein sequence ID" value="SDY54887.1"/>
    <property type="molecule type" value="Genomic_DNA"/>
</dbReference>
<dbReference type="PANTHER" id="PTHR43031">
    <property type="entry name" value="FAD-DEPENDENT OXIDOREDUCTASE"/>
    <property type="match status" value="1"/>
</dbReference>
<feature type="region of interest" description="Disordered" evidence="1">
    <location>
        <begin position="21"/>
        <end position="46"/>
    </location>
</feature>
<dbReference type="InterPro" id="IPR001763">
    <property type="entry name" value="Rhodanese-like_dom"/>
</dbReference>
<dbReference type="PANTHER" id="PTHR43031:SF1">
    <property type="entry name" value="PYRIDINE NUCLEOTIDE-DISULPHIDE OXIDOREDUCTASE"/>
    <property type="match status" value="1"/>
</dbReference>
<dbReference type="InterPro" id="IPR050229">
    <property type="entry name" value="GlpE_sulfurtransferase"/>
</dbReference>
<protein>
    <submittedName>
        <fullName evidence="3">Rhodanese-related sulfurtransferase</fullName>
    </submittedName>
</protein>
<evidence type="ECO:0000313" key="4">
    <source>
        <dbReference type="Proteomes" id="UP000199079"/>
    </source>
</evidence>
<evidence type="ECO:0000256" key="1">
    <source>
        <dbReference type="SAM" id="MobiDB-lite"/>
    </source>
</evidence>
<dbReference type="Pfam" id="PF00581">
    <property type="entry name" value="Rhodanese"/>
    <property type="match status" value="1"/>
</dbReference>
<sequence>MSAEIEVDELAALLETAADATVTDRSAADEAAADSPDDATAADATGESLVVVDVRSKRAFDRGHIPGSRNVPFPELTSRVEELSGASRIVTVCPHGIASQQAADLITSYAGTADATVESLRGGLEAWDGPLEATALGSGSTDGESVDTRSDDGGASSRPDPDDEGPEAPF</sequence>
<dbReference type="OrthoDB" id="135517at2157"/>
<dbReference type="GO" id="GO:0016740">
    <property type="term" value="F:transferase activity"/>
    <property type="evidence" value="ECO:0007669"/>
    <property type="project" value="UniProtKB-KW"/>
</dbReference>
<accession>A0A1H3KRT5</accession>
<feature type="region of interest" description="Disordered" evidence="1">
    <location>
        <begin position="128"/>
        <end position="170"/>
    </location>
</feature>
<feature type="compositionally biased region" description="Low complexity" evidence="1">
    <location>
        <begin position="21"/>
        <end position="30"/>
    </location>
</feature>
<feature type="domain" description="Rhodanese" evidence="2">
    <location>
        <begin position="45"/>
        <end position="133"/>
    </location>
</feature>
<dbReference type="Proteomes" id="UP000199079">
    <property type="component" value="Unassembled WGS sequence"/>
</dbReference>
<dbReference type="PROSITE" id="PS50206">
    <property type="entry name" value="RHODANESE_3"/>
    <property type="match status" value="1"/>
</dbReference>
<name>A0A1H3KRT5_9EURY</name>
<reference evidence="4" key="1">
    <citation type="submission" date="2016-10" db="EMBL/GenBank/DDBJ databases">
        <authorList>
            <person name="Varghese N."/>
            <person name="Submissions S."/>
        </authorList>
    </citation>
    <scope>NUCLEOTIDE SEQUENCE [LARGE SCALE GENOMIC DNA]</scope>
    <source>
        <strain evidence="4">DC30,IBRC 10041,KCTC 4046</strain>
    </source>
</reference>
<dbReference type="AlphaFoldDB" id="A0A1H3KRT5"/>
<keyword evidence="4" id="KW-1185">Reference proteome</keyword>
<evidence type="ECO:0000259" key="2">
    <source>
        <dbReference type="PROSITE" id="PS50206"/>
    </source>
</evidence>
<gene>
    <name evidence="3" type="ORF">SAMN05216564_106130</name>
</gene>
<dbReference type="SMART" id="SM00450">
    <property type="entry name" value="RHOD"/>
    <property type="match status" value="1"/>
</dbReference>
<dbReference type="InterPro" id="IPR036873">
    <property type="entry name" value="Rhodanese-like_dom_sf"/>
</dbReference>
<evidence type="ECO:0000313" key="3">
    <source>
        <dbReference type="EMBL" id="SDY54887.1"/>
    </source>
</evidence>
<feature type="compositionally biased region" description="Acidic residues" evidence="1">
    <location>
        <begin position="161"/>
        <end position="170"/>
    </location>
</feature>
<keyword evidence="3" id="KW-0808">Transferase</keyword>
<proteinExistence type="predicted"/>
<dbReference type="SUPFAM" id="SSF52821">
    <property type="entry name" value="Rhodanese/Cell cycle control phosphatase"/>
    <property type="match status" value="1"/>
</dbReference>